<comment type="caution">
    <text evidence="3">The sequence shown here is derived from an EMBL/GenBank/DDBJ whole genome shotgun (WGS) entry which is preliminary data.</text>
</comment>
<dbReference type="Pfam" id="PF03703">
    <property type="entry name" value="bPH_2"/>
    <property type="match status" value="1"/>
</dbReference>
<dbReference type="RefSeq" id="WP_386823245.1">
    <property type="nucleotide sequence ID" value="NZ_JBHTIF010000001.1"/>
</dbReference>
<evidence type="ECO:0000313" key="3">
    <source>
        <dbReference type="EMBL" id="MFD0725657.1"/>
    </source>
</evidence>
<name>A0ABW2YAS5_9GAMM</name>
<dbReference type="EMBL" id="JBHTIF010000001">
    <property type="protein sequence ID" value="MFD0725657.1"/>
    <property type="molecule type" value="Genomic_DNA"/>
</dbReference>
<gene>
    <name evidence="3" type="ORF">ACFQ0E_08595</name>
</gene>
<feature type="domain" description="YdbS-like PH" evidence="2">
    <location>
        <begin position="54"/>
        <end position="133"/>
    </location>
</feature>
<dbReference type="PANTHER" id="PTHR34473">
    <property type="entry name" value="UPF0699 TRANSMEMBRANE PROTEIN YDBS"/>
    <property type="match status" value="1"/>
</dbReference>
<evidence type="ECO:0000259" key="2">
    <source>
        <dbReference type="Pfam" id="PF03703"/>
    </source>
</evidence>
<keyword evidence="1" id="KW-1133">Transmembrane helix</keyword>
<dbReference type="Proteomes" id="UP001597110">
    <property type="component" value="Unassembled WGS sequence"/>
</dbReference>
<proteinExistence type="predicted"/>
<feature type="transmembrane region" description="Helical" evidence="1">
    <location>
        <begin position="20"/>
        <end position="42"/>
    </location>
</feature>
<keyword evidence="4" id="KW-1185">Reference proteome</keyword>
<keyword evidence="1" id="KW-0472">Membrane</keyword>
<evidence type="ECO:0000313" key="4">
    <source>
        <dbReference type="Proteomes" id="UP001597110"/>
    </source>
</evidence>
<organism evidence="3 4">
    <name type="scientific">Lysobacter brunescens</name>
    <dbReference type="NCBI Taxonomy" id="262323"/>
    <lineage>
        <taxon>Bacteria</taxon>
        <taxon>Pseudomonadati</taxon>
        <taxon>Pseudomonadota</taxon>
        <taxon>Gammaproteobacteria</taxon>
        <taxon>Lysobacterales</taxon>
        <taxon>Lysobacteraceae</taxon>
        <taxon>Lysobacter</taxon>
    </lineage>
</organism>
<dbReference type="PANTHER" id="PTHR34473:SF2">
    <property type="entry name" value="UPF0699 TRANSMEMBRANE PROTEIN YDBT"/>
    <property type="match status" value="1"/>
</dbReference>
<evidence type="ECO:0000256" key="1">
    <source>
        <dbReference type="SAM" id="Phobius"/>
    </source>
</evidence>
<keyword evidence="1" id="KW-0812">Transmembrane</keyword>
<protein>
    <submittedName>
        <fullName evidence="3">PH domain-containing protein</fullName>
    </submittedName>
</protein>
<sequence>MSEHAPYVASFNPLVRRYMLIYVAWMMLITVIFSPLILVWVLGPGQWWAAEYFRKLRCELDDRVLSFRKGILFQVEKTIPLENIQDVTFIEGPLLRQFNLSLLRIETAGMSQGQAHTMQLVGIVDAHALRAEILRRRERLRAQPAPASDGGDRQTQLLEEIRDRLAEIAGLMRQRG</sequence>
<dbReference type="InterPro" id="IPR005182">
    <property type="entry name" value="YdbS-like_PH"/>
</dbReference>
<accession>A0ABW2YAS5</accession>
<reference evidence="4" key="1">
    <citation type="journal article" date="2019" name="Int. J. Syst. Evol. Microbiol.">
        <title>The Global Catalogue of Microorganisms (GCM) 10K type strain sequencing project: providing services to taxonomists for standard genome sequencing and annotation.</title>
        <authorList>
            <consortium name="The Broad Institute Genomics Platform"/>
            <consortium name="The Broad Institute Genome Sequencing Center for Infectious Disease"/>
            <person name="Wu L."/>
            <person name="Ma J."/>
        </authorList>
    </citation>
    <scope>NUCLEOTIDE SEQUENCE [LARGE SCALE GENOMIC DNA]</scope>
    <source>
        <strain evidence="4">CCUG 55585</strain>
    </source>
</reference>